<dbReference type="CDD" id="cd03014">
    <property type="entry name" value="PRX_Atyp2cys"/>
    <property type="match status" value="1"/>
</dbReference>
<keyword evidence="1 6" id="KW-0575">Peroxidase</keyword>
<comment type="function">
    <text evidence="6">Thiol-specific peroxidase that catalyzes the reduction of hydrogen peroxide and organic hydroperoxides to water and alcohols, respectively. Plays a role in cell protection against oxidative stress by detoxifying peroxides.</text>
</comment>
<dbReference type="NCBIfam" id="NF001808">
    <property type="entry name" value="PRK00522.1"/>
    <property type="match status" value="1"/>
</dbReference>
<evidence type="ECO:0000256" key="5">
    <source>
        <dbReference type="ARBA" id="ARBA00023284"/>
    </source>
</evidence>
<keyword evidence="2 6" id="KW-0049">Antioxidant</keyword>
<comment type="subunit">
    <text evidence="6">Homodimer.</text>
</comment>
<dbReference type="PANTHER" id="PTHR43110">
    <property type="entry name" value="THIOL PEROXIDASE"/>
    <property type="match status" value="1"/>
</dbReference>
<feature type="active site" description="Cysteine sulfenic acid (-SOH) intermediate" evidence="6">
    <location>
        <position position="60"/>
    </location>
</feature>
<dbReference type="Gene3D" id="3.40.30.10">
    <property type="entry name" value="Glutaredoxin"/>
    <property type="match status" value="1"/>
</dbReference>
<keyword evidence="9" id="KW-1185">Reference proteome</keyword>
<gene>
    <name evidence="6 8" type="primary">tpx</name>
    <name evidence="8" type="ORF">INT08_07470</name>
</gene>
<evidence type="ECO:0000256" key="6">
    <source>
        <dbReference type="HAMAP-Rule" id="MF_00269"/>
    </source>
</evidence>
<feature type="domain" description="Thioredoxin" evidence="7">
    <location>
        <begin position="18"/>
        <end position="166"/>
    </location>
</feature>
<accession>A0ABR9XSW7</accession>
<evidence type="ECO:0000259" key="7">
    <source>
        <dbReference type="PROSITE" id="PS51352"/>
    </source>
</evidence>
<evidence type="ECO:0000256" key="3">
    <source>
        <dbReference type="ARBA" id="ARBA00023002"/>
    </source>
</evidence>
<dbReference type="InterPro" id="IPR036249">
    <property type="entry name" value="Thioredoxin-like_sf"/>
</dbReference>
<evidence type="ECO:0000313" key="9">
    <source>
        <dbReference type="Proteomes" id="UP000619838"/>
    </source>
</evidence>
<dbReference type="InterPro" id="IPR050455">
    <property type="entry name" value="Tpx_Peroxidase_subfamily"/>
</dbReference>
<dbReference type="Pfam" id="PF08534">
    <property type="entry name" value="Redoxin"/>
    <property type="match status" value="1"/>
</dbReference>
<evidence type="ECO:0000256" key="4">
    <source>
        <dbReference type="ARBA" id="ARBA00023157"/>
    </source>
</evidence>
<reference evidence="8 9" key="1">
    <citation type="journal article" date="2020" name="Microorganisms">
        <title>Simultaneous Genome Sequencing of Prosthecochloris ethylica and Desulfuromonas acetoxidans within a Syntrophic Mixture Reveals Unique Pili and Protein Interactions.</title>
        <authorList>
            <person name="Kyndt J.A."/>
            <person name="Van Beeumen J.J."/>
            <person name="Meyer T.E."/>
        </authorList>
    </citation>
    <scope>NUCLEOTIDE SEQUENCE [LARGE SCALE GENOMIC DNA]</scope>
    <source>
        <strain evidence="8 9">N3</strain>
    </source>
</reference>
<dbReference type="InterPro" id="IPR002065">
    <property type="entry name" value="TPX"/>
</dbReference>
<dbReference type="InterPro" id="IPR018219">
    <property type="entry name" value="Tpx_CS"/>
</dbReference>
<dbReference type="InterPro" id="IPR013766">
    <property type="entry name" value="Thioredoxin_domain"/>
</dbReference>
<dbReference type="Proteomes" id="UP000619838">
    <property type="component" value="Unassembled WGS sequence"/>
</dbReference>
<evidence type="ECO:0000313" key="8">
    <source>
        <dbReference type="EMBL" id="MBF0637007.1"/>
    </source>
</evidence>
<feature type="disulfide bond" description="Redox-active" evidence="6">
    <location>
        <begin position="60"/>
        <end position="94"/>
    </location>
</feature>
<keyword evidence="3 6" id="KW-0560">Oxidoreductase</keyword>
<dbReference type="EMBL" id="JADGII010000010">
    <property type="protein sequence ID" value="MBF0637007.1"/>
    <property type="molecule type" value="Genomic_DNA"/>
</dbReference>
<dbReference type="SUPFAM" id="SSF52833">
    <property type="entry name" value="Thioredoxin-like"/>
    <property type="match status" value="1"/>
</dbReference>
<evidence type="ECO:0000256" key="2">
    <source>
        <dbReference type="ARBA" id="ARBA00022862"/>
    </source>
</evidence>
<comment type="similarity">
    <text evidence="6">Belongs to the peroxiredoxin family. Tpx subfamily.</text>
</comment>
<organism evidence="8 9">
    <name type="scientific">Prosthecochloris ethylica</name>
    <dbReference type="NCBI Taxonomy" id="2743976"/>
    <lineage>
        <taxon>Bacteria</taxon>
        <taxon>Pseudomonadati</taxon>
        <taxon>Chlorobiota</taxon>
        <taxon>Chlorobiia</taxon>
        <taxon>Chlorobiales</taxon>
        <taxon>Chlorobiaceae</taxon>
        <taxon>Prosthecochloris</taxon>
    </lineage>
</organism>
<dbReference type="InterPro" id="IPR013740">
    <property type="entry name" value="Redoxin"/>
</dbReference>
<dbReference type="EC" id="1.11.1.24" evidence="6"/>
<dbReference type="PROSITE" id="PS51352">
    <property type="entry name" value="THIOREDOXIN_2"/>
    <property type="match status" value="1"/>
</dbReference>
<sequence length="166" mass="17794">MAQITLKGNPVNTAGELPSAGAKAPDFTLVKSDLSEVSLADYAGKTIVLNIFPSLDTPVCAASVRRFNLEASNLPDTVVLCISADLPFAHKRFCEVEEIENVVSLSVFRSPEFGSEYGVTIADGPLKGLLSRAVVIVDREGKVSYTEQVPEITSEPDYEAALKAMM</sequence>
<dbReference type="PANTHER" id="PTHR43110:SF1">
    <property type="entry name" value="THIOL PEROXIDASE"/>
    <property type="match status" value="1"/>
</dbReference>
<evidence type="ECO:0000256" key="1">
    <source>
        <dbReference type="ARBA" id="ARBA00022559"/>
    </source>
</evidence>
<comment type="catalytic activity">
    <reaction evidence="6">
        <text>a hydroperoxide + [thioredoxin]-dithiol = an alcohol + [thioredoxin]-disulfide + H2O</text>
        <dbReference type="Rhea" id="RHEA:62620"/>
        <dbReference type="Rhea" id="RHEA-COMP:10698"/>
        <dbReference type="Rhea" id="RHEA-COMP:10700"/>
        <dbReference type="ChEBI" id="CHEBI:15377"/>
        <dbReference type="ChEBI" id="CHEBI:29950"/>
        <dbReference type="ChEBI" id="CHEBI:30879"/>
        <dbReference type="ChEBI" id="CHEBI:35924"/>
        <dbReference type="ChEBI" id="CHEBI:50058"/>
        <dbReference type="EC" id="1.11.1.24"/>
    </reaction>
</comment>
<dbReference type="GO" id="GO:0004601">
    <property type="term" value="F:peroxidase activity"/>
    <property type="evidence" value="ECO:0007669"/>
    <property type="project" value="UniProtKB-KW"/>
</dbReference>
<dbReference type="RefSeq" id="WP_114607840.1">
    <property type="nucleotide sequence ID" value="NZ_JABVZQ010000007.1"/>
</dbReference>
<dbReference type="PROSITE" id="PS01265">
    <property type="entry name" value="TPX"/>
    <property type="match status" value="1"/>
</dbReference>
<dbReference type="HAMAP" id="MF_00269">
    <property type="entry name" value="Tpx"/>
    <property type="match status" value="1"/>
</dbReference>
<comment type="caution">
    <text evidence="8">The sequence shown here is derived from an EMBL/GenBank/DDBJ whole genome shotgun (WGS) entry which is preliminary data.</text>
</comment>
<keyword evidence="5 6" id="KW-0676">Redox-active center</keyword>
<protein>
    <recommendedName>
        <fullName evidence="6">Thiol peroxidase</fullName>
        <shortName evidence="6">Tpx</shortName>
        <ecNumber evidence="6">1.11.1.24</ecNumber>
    </recommendedName>
    <alternativeName>
        <fullName evidence="6">Peroxiredoxin tpx</fullName>
        <shortName evidence="6">Prx</shortName>
    </alternativeName>
    <alternativeName>
        <fullName evidence="6">Thioredoxin peroxidase</fullName>
    </alternativeName>
    <alternativeName>
        <fullName evidence="6">Thioredoxin-dependent peroxiredoxin</fullName>
    </alternativeName>
</protein>
<proteinExistence type="inferred from homology"/>
<keyword evidence="4 6" id="KW-1015">Disulfide bond</keyword>
<name>A0ABR9XSW7_9CHLB</name>
<comment type="miscellaneous">
    <text evidence="6">The active site is a conserved redox-active cysteine residue, the peroxidatic cysteine (C(P)), which makes the nucleophilic attack on the peroxide substrate. The peroxide oxidizes the C(P)-SH to cysteine sulfenic acid (C(P)-SOH), which then reacts with another cysteine residue, the resolving cysteine (C(R)), to form a disulfide bridge. The disulfide is subsequently reduced by an appropriate electron donor to complete the catalytic cycle. In this atypical 2-Cys peroxiredoxin, C(R) is present in the same subunit to form an intramolecular disulfide. The disulfide is subsequently reduced by thioredoxin.</text>
</comment>